<evidence type="ECO:0000313" key="13">
    <source>
        <dbReference type="Proteomes" id="UP000824099"/>
    </source>
</evidence>
<dbReference type="PROSITE" id="PS01232">
    <property type="entry name" value="PNP_UDP_1"/>
    <property type="match status" value="1"/>
</dbReference>
<comment type="caution">
    <text evidence="12">The sequence shown here is derived from an EMBL/GenBank/DDBJ whole genome shotgun (WGS) entry which is preliminary data.</text>
</comment>
<comment type="function">
    <text evidence="10">Catalyzes the reversible phosphorylytic cleavage of uridine to uracil and ribose-1-phosphate.</text>
</comment>
<comment type="subcellular location">
    <subcellularLocation>
        <location evidence="1">Cytoplasm</location>
    </subcellularLocation>
</comment>
<dbReference type="GO" id="GO:0009166">
    <property type="term" value="P:nucleotide catabolic process"/>
    <property type="evidence" value="ECO:0007669"/>
    <property type="project" value="InterPro"/>
</dbReference>
<keyword evidence="7 10" id="KW-0328">Glycosyltransferase</keyword>
<dbReference type="InterPro" id="IPR018016">
    <property type="entry name" value="Nucleoside_phosphorylase_CS"/>
</dbReference>
<dbReference type="Proteomes" id="UP000824099">
    <property type="component" value="Unassembled WGS sequence"/>
</dbReference>
<dbReference type="GO" id="GO:0009164">
    <property type="term" value="P:nucleoside catabolic process"/>
    <property type="evidence" value="ECO:0007669"/>
    <property type="project" value="UniProtKB-ARBA"/>
</dbReference>
<dbReference type="PANTHER" id="PTHR43691:SF11">
    <property type="entry name" value="FI09636P-RELATED"/>
    <property type="match status" value="1"/>
</dbReference>
<organism evidence="12 13">
    <name type="scientific">Candidatus Avacidaminococcus intestinavium</name>
    <dbReference type="NCBI Taxonomy" id="2840684"/>
    <lineage>
        <taxon>Bacteria</taxon>
        <taxon>Bacillati</taxon>
        <taxon>Bacillota</taxon>
        <taxon>Negativicutes</taxon>
        <taxon>Acidaminococcales</taxon>
        <taxon>Acidaminococcaceae</taxon>
        <taxon>Acidaminococcaceae incertae sedis</taxon>
        <taxon>Candidatus Avacidaminococcus</taxon>
    </lineage>
</organism>
<protein>
    <recommendedName>
        <fullName evidence="5 10">Uridine phosphorylase</fullName>
        <ecNumber evidence="4 10">2.4.2.3</ecNumber>
    </recommendedName>
</protein>
<evidence type="ECO:0000256" key="6">
    <source>
        <dbReference type="ARBA" id="ARBA00022490"/>
    </source>
</evidence>
<evidence type="ECO:0000256" key="10">
    <source>
        <dbReference type="RuleBase" id="RU361131"/>
    </source>
</evidence>
<dbReference type="EC" id="2.4.2.3" evidence="4 10"/>
<comment type="similarity">
    <text evidence="3 10">Belongs to the PNP/UDP phosphorylase family.</text>
</comment>
<evidence type="ECO:0000259" key="11">
    <source>
        <dbReference type="Pfam" id="PF01048"/>
    </source>
</evidence>
<evidence type="ECO:0000256" key="5">
    <source>
        <dbReference type="ARBA" id="ARBA00021980"/>
    </source>
</evidence>
<accession>A0A9D1SLP2</accession>
<dbReference type="GO" id="GO:0004850">
    <property type="term" value="F:uridine phosphorylase activity"/>
    <property type="evidence" value="ECO:0007669"/>
    <property type="project" value="UniProtKB-EC"/>
</dbReference>
<evidence type="ECO:0000256" key="9">
    <source>
        <dbReference type="ARBA" id="ARBA00048447"/>
    </source>
</evidence>
<evidence type="ECO:0000256" key="1">
    <source>
        <dbReference type="ARBA" id="ARBA00004496"/>
    </source>
</evidence>
<evidence type="ECO:0000256" key="2">
    <source>
        <dbReference type="ARBA" id="ARBA00004825"/>
    </source>
</evidence>
<dbReference type="Gene3D" id="3.40.50.1580">
    <property type="entry name" value="Nucleoside phosphorylase domain"/>
    <property type="match status" value="1"/>
</dbReference>
<feature type="domain" description="Nucleoside phosphorylase" evidence="11">
    <location>
        <begin position="26"/>
        <end position="255"/>
    </location>
</feature>
<dbReference type="SUPFAM" id="SSF53167">
    <property type="entry name" value="Purine and uridine phosphorylases"/>
    <property type="match status" value="1"/>
</dbReference>
<dbReference type="InterPro" id="IPR035994">
    <property type="entry name" value="Nucleoside_phosphorylase_sf"/>
</dbReference>
<keyword evidence="8 10" id="KW-0808">Transferase</keyword>
<gene>
    <name evidence="12" type="primary">udp</name>
    <name evidence="12" type="ORF">IAB06_07380</name>
</gene>
<evidence type="ECO:0000256" key="3">
    <source>
        <dbReference type="ARBA" id="ARBA00010456"/>
    </source>
</evidence>
<reference evidence="12" key="2">
    <citation type="journal article" date="2021" name="PeerJ">
        <title>Extensive microbial diversity within the chicken gut microbiome revealed by metagenomics and culture.</title>
        <authorList>
            <person name="Gilroy R."/>
            <person name="Ravi A."/>
            <person name="Getino M."/>
            <person name="Pursley I."/>
            <person name="Horton D.L."/>
            <person name="Alikhan N.F."/>
            <person name="Baker D."/>
            <person name="Gharbi K."/>
            <person name="Hall N."/>
            <person name="Watson M."/>
            <person name="Adriaenssens E.M."/>
            <person name="Foster-Nyarko E."/>
            <person name="Jarju S."/>
            <person name="Secka A."/>
            <person name="Antonio M."/>
            <person name="Oren A."/>
            <person name="Chaudhuri R.R."/>
            <person name="La Ragione R."/>
            <person name="Hildebrand F."/>
            <person name="Pallen M.J."/>
        </authorList>
    </citation>
    <scope>NUCLEOTIDE SEQUENCE</scope>
    <source>
        <strain evidence="12">CHK160-1198</strain>
    </source>
</reference>
<dbReference type="NCBIfam" id="NF008383">
    <property type="entry name" value="PRK11178.1"/>
    <property type="match status" value="1"/>
</dbReference>
<dbReference type="GO" id="GO:0005829">
    <property type="term" value="C:cytosol"/>
    <property type="evidence" value="ECO:0007669"/>
    <property type="project" value="TreeGrafter"/>
</dbReference>
<evidence type="ECO:0000256" key="4">
    <source>
        <dbReference type="ARBA" id="ARBA00011888"/>
    </source>
</evidence>
<sequence>MNNPVEYNQVMYHLGLSKKNIAEAQYVLLPGDPGRVESIAQSFTNPKFLAKHREYTSWLAYAGDLPVLICSTGMGGPSVSICVEELAQLGVKNFIRVGTTGAIQPQIELGDLIINDAAVRLDGASKHYAPIEFPAVADLALTNILVEVAEEEKIPYHVGISVSSDTFWPGQERYDSYSGYVIRAYQGSLAEWRSLGAYNYEMETATLFIVAKVLGLRAASICGVVAQRGVSENISSADIYNRASERFIKVVHRALNKLNLRGKK</sequence>
<dbReference type="AlphaFoldDB" id="A0A9D1SLP2"/>
<keyword evidence="6" id="KW-0963">Cytoplasm</keyword>
<dbReference type="InterPro" id="IPR000845">
    <property type="entry name" value="Nucleoside_phosphorylase_d"/>
</dbReference>
<name>A0A9D1SLP2_9FIRM</name>
<evidence type="ECO:0000313" key="12">
    <source>
        <dbReference type="EMBL" id="HIU64836.1"/>
    </source>
</evidence>
<dbReference type="EMBL" id="DVNI01000127">
    <property type="protein sequence ID" value="HIU64836.1"/>
    <property type="molecule type" value="Genomic_DNA"/>
</dbReference>
<comment type="catalytic activity">
    <reaction evidence="9 10">
        <text>uridine + phosphate = alpha-D-ribose 1-phosphate + uracil</text>
        <dbReference type="Rhea" id="RHEA:24388"/>
        <dbReference type="ChEBI" id="CHEBI:16704"/>
        <dbReference type="ChEBI" id="CHEBI:17568"/>
        <dbReference type="ChEBI" id="CHEBI:43474"/>
        <dbReference type="ChEBI" id="CHEBI:57720"/>
        <dbReference type="EC" id="2.4.2.3"/>
    </reaction>
</comment>
<proteinExistence type="inferred from homology"/>
<dbReference type="CDD" id="cd17767">
    <property type="entry name" value="UP_EcUdp-like"/>
    <property type="match status" value="1"/>
</dbReference>
<dbReference type="PANTHER" id="PTHR43691">
    <property type="entry name" value="URIDINE PHOSPHORYLASE"/>
    <property type="match status" value="1"/>
</dbReference>
<evidence type="ECO:0000256" key="7">
    <source>
        <dbReference type="ARBA" id="ARBA00022676"/>
    </source>
</evidence>
<evidence type="ECO:0000256" key="8">
    <source>
        <dbReference type="ARBA" id="ARBA00022679"/>
    </source>
</evidence>
<dbReference type="NCBIfam" id="TIGR01718">
    <property type="entry name" value="Uridine-psphlse"/>
    <property type="match status" value="1"/>
</dbReference>
<dbReference type="Pfam" id="PF01048">
    <property type="entry name" value="PNP_UDP_1"/>
    <property type="match status" value="1"/>
</dbReference>
<comment type="pathway">
    <text evidence="2 10">Pyrimidine metabolism; UMP biosynthesis via salvage pathway; uracil from uridine (phosphorylase route): step 1/1.</text>
</comment>
<dbReference type="InterPro" id="IPR010058">
    <property type="entry name" value="Uridine_phosphorylase"/>
</dbReference>
<reference evidence="12" key="1">
    <citation type="submission" date="2020-10" db="EMBL/GenBank/DDBJ databases">
        <authorList>
            <person name="Gilroy R."/>
        </authorList>
    </citation>
    <scope>NUCLEOTIDE SEQUENCE</scope>
    <source>
        <strain evidence="12">CHK160-1198</strain>
    </source>
</reference>